<keyword evidence="2 7" id="KW-0689">Ribosomal protein</keyword>
<dbReference type="Pfam" id="PF03947">
    <property type="entry name" value="Ribosomal_L2_C"/>
    <property type="match status" value="1"/>
</dbReference>
<dbReference type="PANTHER" id="PTHR13691">
    <property type="entry name" value="RIBOSOMAL PROTEIN L2"/>
    <property type="match status" value="1"/>
</dbReference>
<evidence type="ECO:0000313" key="6">
    <source>
        <dbReference type="Proteomes" id="UP000694867"/>
    </source>
</evidence>
<feature type="domain" description="Large ribosomal subunit protein uL2 C-terminal" evidence="4">
    <location>
        <begin position="185"/>
        <end position="302"/>
    </location>
</feature>
<dbReference type="SMART" id="SM01382">
    <property type="entry name" value="Ribosomal_L2_C"/>
    <property type="match status" value="1"/>
</dbReference>
<dbReference type="GO" id="GO:0005762">
    <property type="term" value="C:mitochondrial large ribosomal subunit"/>
    <property type="evidence" value="ECO:0007669"/>
    <property type="project" value="TreeGrafter"/>
</dbReference>
<dbReference type="Proteomes" id="UP000694867">
    <property type="component" value="Unplaced"/>
</dbReference>
<dbReference type="Gene3D" id="2.40.50.140">
    <property type="entry name" value="Nucleic acid-binding proteins"/>
    <property type="match status" value="1"/>
</dbReference>
<dbReference type="Gene3D" id="2.30.30.30">
    <property type="match status" value="1"/>
</dbReference>
<dbReference type="GO" id="GO:0032543">
    <property type="term" value="P:mitochondrial translation"/>
    <property type="evidence" value="ECO:0007669"/>
    <property type="project" value="TreeGrafter"/>
</dbReference>
<dbReference type="CTD" id="51069"/>
<feature type="domain" description="Large ribosomal subunit protein uL2 RNA-binding" evidence="5">
    <location>
        <begin position="95"/>
        <end position="174"/>
    </location>
</feature>
<dbReference type="SMART" id="SM01383">
    <property type="entry name" value="Ribosomal_L2"/>
    <property type="match status" value="1"/>
</dbReference>
<dbReference type="SUPFAM" id="SSF50249">
    <property type="entry name" value="Nucleic acid-binding proteins"/>
    <property type="match status" value="1"/>
</dbReference>
<comment type="similarity">
    <text evidence="1">Belongs to the universal ribosomal protein uL2 family.</text>
</comment>
<evidence type="ECO:0000256" key="3">
    <source>
        <dbReference type="ARBA" id="ARBA00023274"/>
    </source>
</evidence>
<evidence type="ECO:0000256" key="1">
    <source>
        <dbReference type="ARBA" id="ARBA00005636"/>
    </source>
</evidence>
<sequence>MSSLCALMRNLTLSRGIINPGSCSLSPKSLLAIRSDILAGQQNRSMNMRAARRIRGYPRPLVSNIVRPEPMKYGYRLIKPDEYTTDALRIKKLAGRDPVTKRVVVRTIGGGVQKYAYWVDFMRDGPEDGVFEEKVYKIEYDGIMTCKVALVANGEKKRWIVATEGVEVGSIISTTRHIPKIPVRPREGDAHPLGALPVATQVHCVEKIPGMGGQLCRAAGASAQILRKVEGRVIIQLPSKLHMSLSEKCLGVVGQVSNADRNETFYPIGSPNRLRRIGKRPRTGFWHRKDGYCGRKIKPPPPLKVIPLAKSRKDSEFIL</sequence>
<dbReference type="GeneID" id="100906286"/>
<accession>A0AAJ6QMJ8</accession>
<evidence type="ECO:0000313" key="7">
    <source>
        <dbReference type="RefSeq" id="XP_003737540.1"/>
    </source>
</evidence>
<evidence type="ECO:0000256" key="2">
    <source>
        <dbReference type="ARBA" id="ARBA00022980"/>
    </source>
</evidence>
<dbReference type="Pfam" id="PF00181">
    <property type="entry name" value="Ribosomal_L2_N"/>
    <property type="match status" value="1"/>
</dbReference>
<dbReference type="PANTHER" id="PTHR13691:SF73">
    <property type="entry name" value="LARGE RIBOSOMAL SUBUNIT PROTEIN UL2M"/>
    <property type="match status" value="1"/>
</dbReference>
<gene>
    <name evidence="7" type="primary">LOC100906286</name>
</gene>
<dbReference type="InterPro" id="IPR022669">
    <property type="entry name" value="Ribosomal_uL2_C"/>
</dbReference>
<dbReference type="SUPFAM" id="SSF50104">
    <property type="entry name" value="Translation proteins SH3-like domain"/>
    <property type="match status" value="1"/>
</dbReference>
<evidence type="ECO:0000259" key="4">
    <source>
        <dbReference type="SMART" id="SM01382"/>
    </source>
</evidence>
<evidence type="ECO:0000259" key="5">
    <source>
        <dbReference type="SMART" id="SM01383"/>
    </source>
</evidence>
<dbReference type="GO" id="GO:0003735">
    <property type="term" value="F:structural constituent of ribosome"/>
    <property type="evidence" value="ECO:0007669"/>
    <property type="project" value="InterPro"/>
</dbReference>
<dbReference type="InterPro" id="IPR002171">
    <property type="entry name" value="Ribosomal_uL2"/>
</dbReference>
<protein>
    <submittedName>
        <fullName evidence="7">39S ribosomal protein L2, mitochondrial</fullName>
    </submittedName>
</protein>
<dbReference type="InterPro" id="IPR008991">
    <property type="entry name" value="Translation_prot_SH3-like_sf"/>
</dbReference>
<dbReference type="InterPro" id="IPR014722">
    <property type="entry name" value="Rib_uL2_dom2"/>
</dbReference>
<reference evidence="7" key="1">
    <citation type="submission" date="2025-08" db="UniProtKB">
        <authorList>
            <consortium name="RefSeq"/>
        </authorList>
    </citation>
    <scope>IDENTIFICATION</scope>
</reference>
<keyword evidence="6" id="KW-1185">Reference proteome</keyword>
<proteinExistence type="inferred from homology"/>
<dbReference type="KEGG" id="goe:100906286"/>
<keyword evidence="3" id="KW-0687">Ribonucleoprotein</keyword>
<organism evidence="6 7">
    <name type="scientific">Galendromus occidentalis</name>
    <name type="common">western predatory mite</name>
    <dbReference type="NCBI Taxonomy" id="34638"/>
    <lineage>
        <taxon>Eukaryota</taxon>
        <taxon>Metazoa</taxon>
        <taxon>Ecdysozoa</taxon>
        <taxon>Arthropoda</taxon>
        <taxon>Chelicerata</taxon>
        <taxon>Arachnida</taxon>
        <taxon>Acari</taxon>
        <taxon>Parasitiformes</taxon>
        <taxon>Mesostigmata</taxon>
        <taxon>Gamasina</taxon>
        <taxon>Phytoseioidea</taxon>
        <taxon>Phytoseiidae</taxon>
        <taxon>Typhlodrominae</taxon>
        <taxon>Galendromus</taxon>
    </lineage>
</organism>
<dbReference type="GO" id="GO:0003723">
    <property type="term" value="F:RNA binding"/>
    <property type="evidence" value="ECO:0007669"/>
    <property type="project" value="TreeGrafter"/>
</dbReference>
<dbReference type="InterPro" id="IPR012340">
    <property type="entry name" value="NA-bd_OB-fold"/>
</dbReference>
<name>A0AAJ6QMJ8_9ACAR</name>
<dbReference type="RefSeq" id="XP_003737540.1">
    <property type="nucleotide sequence ID" value="XM_003737492.1"/>
</dbReference>
<dbReference type="InterPro" id="IPR022666">
    <property type="entry name" value="Ribosomal_uL2_RNA-bd_dom"/>
</dbReference>
<dbReference type="AlphaFoldDB" id="A0AAJ6QMJ8"/>